<evidence type="ECO:0000313" key="2">
    <source>
        <dbReference type="EMBL" id="TDN98331.1"/>
    </source>
</evidence>
<feature type="transmembrane region" description="Helical" evidence="1">
    <location>
        <begin position="7"/>
        <end position="28"/>
    </location>
</feature>
<evidence type="ECO:0000313" key="3">
    <source>
        <dbReference type="Proteomes" id="UP000294848"/>
    </source>
</evidence>
<feature type="transmembrane region" description="Helical" evidence="1">
    <location>
        <begin position="169"/>
        <end position="189"/>
    </location>
</feature>
<evidence type="ECO:0008006" key="4">
    <source>
        <dbReference type="Google" id="ProtNLM"/>
    </source>
</evidence>
<name>A0A4R6GSH3_9BACT</name>
<gene>
    <name evidence="2" type="ORF">DET52_108118</name>
</gene>
<keyword evidence="1" id="KW-0812">Transmembrane</keyword>
<proteinExistence type="predicted"/>
<dbReference type="AlphaFoldDB" id="A0A4R6GSH3"/>
<dbReference type="EMBL" id="SNWI01000008">
    <property type="protein sequence ID" value="TDN98331.1"/>
    <property type="molecule type" value="Genomic_DNA"/>
</dbReference>
<sequence>MKQIHYFSGLLIALFVGLHLFNHLWSIMGAAEHISMMESLRSIYRHRLIEVLLLLAVVIQIISGIRLFISKRETVASSYDKLQIWSGLYLAIFFLIHVGAVFMGRLVLHLDTNFYFGVAGLNTFPYNLFFVPYYGLAILSFFGHIAAIHHIKMKQPLLGLTPSQQTKSILVLGVIVTILIFYGLTNHFAGVKLPAEYGILVGK</sequence>
<dbReference type="InterPro" id="IPR034804">
    <property type="entry name" value="SQR/QFR_C/D"/>
</dbReference>
<comment type="caution">
    <text evidence="2">The sequence shown here is derived from an EMBL/GenBank/DDBJ whole genome shotgun (WGS) entry which is preliminary data.</text>
</comment>
<dbReference type="OrthoDB" id="8114024at2"/>
<dbReference type="Proteomes" id="UP000294848">
    <property type="component" value="Unassembled WGS sequence"/>
</dbReference>
<accession>A0A4R6GSH3</accession>
<dbReference type="RefSeq" id="WP_133466127.1">
    <property type="nucleotide sequence ID" value="NZ_SNWI01000008.1"/>
</dbReference>
<dbReference type="GO" id="GO:0016020">
    <property type="term" value="C:membrane"/>
    <property type="evidence" value="ECO:0007669"/>
    <property type="project" value="InterPro"/>
</dbReference>
<keyword evidence="1" id="KW-0472">Membrane</keyword>
<feature type="transmembrane region" description="Helical" evidence="1">
    <location>
        <begin position="128"/>
        <end position="148"/>
    </location>
</feature>
<evidence type="ECO:0000256" key="1">
    <source>
        <dbReference type="SAM" id="Phobius"/>
    </source>
</evidence>
<organism evidence="2 3">
    <name type="scientific">Sunxiuqinia elliptica</name>
    <dbReference type="NCBI Taxonomy" id="655355"/>
    <lineage>
        <taxon>Bacteria</taxon>
        <taxon>Pseudomonadati</taxon>
        <taxon>Bacteroidota</taxon>
        <taxon>Bacteroidia</taxon>
        <taxon>Marinilabiliales</taxon>
        <taxon>Prolixibacteraceae</taxon>
        <taxon>Sunxiuqinia</taxon>
    </lineage>
</organism>
<dbReference type="SUPFAM" id="SSF81343">
    <property type="entry name" value="Fumarate reductase respiratory complex transmembrane subunits"/>
    <property type="match status" value="1"/>
</dbReference>
<feature type="transmembrane region" description="Helical" evidence="1">
    <location>
        <begin position="88"/>
        <end position="108"/>
    </location>
</feature>
<reference evidence="2 3" key="1">
    <citation type="submission" date="2019-03" db="EMBL/GenBank/DDBJ databases">
        <title>Freshwater and sediment microbial communities from various areas in North America, analyzing microbe dynamics in response to fracking.</title>
        <authorList>
            <person name="Lamendella R."/>
        </authorList>
    </citation>
    <scope>NUCLEOTIDE SEQUENCE [LARGE SCALE GENOMIC DNA]</scope>
    <source>
        <strain evidence="2 3">114D</strain>
    </source>
</reference>
<feature type="transmembrane region" description="Helical" evidence="1">
    <location>
        <begin position="48"/>
        <end position="68"/>
    </location>
</feature>
<keyword evidence="1" id="KW-1133">Transmembrane helix</keyword>
<protein>
    <recommendedName>
        <fullName evidence="4">Succinate dehydrogenase / fumarate reductase cytochrome b subunit</fullName>
    </recommendedName>
</protein>